<evidence type="ECO:0008006" key="4">
    <source>
        <dbReference type="Google" id="ProtNLM"/>
    </source>
</evidence>
<reference evidence="2 3" key="1">
    <citation type="journal article" date="2015" name="Int. J. Syst. Evol. Microbiol.">
        <title>Methanoculleus taiwanensis sp. nov., a methanogen isolated from deep marine sediment at the deformation front area near Taiwan.</title>
        <authorList>
            <person name="Weng C.Y."/>
            <person name="Chen S.C."/>
            <person name="Lai M.C."/>
            <person name="Wu S.Y."/>
            <person name="Lin S."/>
            <person name="Yang T.F."/>
            <person name="Chen P.C."/>
        </authorList>
    </citation>
    <scope>NUCLEOTIDE SEQUENCE [LARGE SCALE GENOMIC DNA]</scope>
    <source>
        <strain evidence="2 3">CYW4</strain>
    </source>
</reference>
<proteinExistence type="predicted"/>
<sequence>MHFTNMVEDSFAYAKGAVVGEWMRWVLLVVSTIIFPLIMGYVVRIYSGKEPAPELEDWGSLFIDGIKLFIIGLIYSIPVILVFLLFMGGSIALFSTGSNAAAAAGLGSMLLGIVLMIVVSIVISLIAAIGMIRFARKDSLGEAFNVSAILAHIGKIGWGSYIAALIVLWLIGIVFAVIVSILGIIPVIGWLIALFLYPAFIIFQARYMVTIYESAPAPA</sequence>
<dbReference type="InterPro" id="IPR025098">
    <property type="entry name" value="DUF4013"/>
</dbReference>
<evidence type="ECO:0000256" key="1">
    <source>
        <dbReference type="SAM" id="Phobius"/>
    </source>
</evidence>
<name>A0A498H2W8_9EURY</name>
<comment type="caution">
    <text evidence="2">The sequence shown here is derived from an EMBL/GenBank/DDBJ whole genome shotgun (WGS) entry which is preliminary data.</text>
</comment>
<keyword evidence="1" id="KW-1133">Transmembrane helix</keyword>
<dbReference type="OrthoDB" id="107590at2157"/>
<feature type="transmembrane region" description="Helical" evidence="1">
    <location>
        <begin position="25"/>
        <end position="47"/>
    </location>
</feature>
<dbReference type="AlphaFoldDB" id="A0A498H2W8"/>
<protein>
    <recommendedName>
        <fullName evidence="4">DUF4013 domain-containing protein</fullName>
    </recommendedName>
</protein>
<organism evidence="2 3">
    <name type="scientific">Methanoculleus taiwanensis</name>
    <dbReference type="NCBI Taxonomy" id="1550565"/>
    <lineage>
        <taxon>Archaea</taxon>
        <taxon>Methanobacteriati</taxon>
        <taxon>Methanobacteriota</taxon>
        <taxon>Stenosarchaea group</taxon>
        <taxon>Methanomicrobia</taxon>
        <taxon>Methanomicrobiales</taxon>
        <taxon>Methanomicrobiaceae</taxon>
        <taxon>Methanoculleus</taxon>
    </lineage>
</organism>
<feature type="transmembrane region" description="Helical" evidence="1">
    <location>
        <begin position="156"/>
        <end position="178"/>
    </location>
</feature>
<keyword evidence="1" id="KW-0472">Membrane</keyword>
<keyword evidence="3" id="KW-1185">Reference proteome</keyword>
<feature type="transmembrane region" description="Helical" evidence="1">
    <location>
        <begin position="68"/>
        <end position="94"/>
    </location>
</feature>
<evidence type="ECO:0000313" key="3">
    <source>
        <dbReference type="Proteomes" id="UP000290932"/>
    </source>
</evidence>
<feature type="transmembrane region" description="Helical" evidence="1">
    <location>
        <begin position="106"/>
        <end position="135"/>
    </location>
</feature>
<dbReference type="Pfam" id="PF13197">
    <property type="entry name" value="DUF4013"/>
    <property type="match status" value="1"/>
</dbReference>
<feature type="transmembrane region" description="Helical" evidence="1">
    <location>
        <begin position="184"/>
        <end position="203"/>
    </location>
</feature>
<evidence type="ECO:0000313" key="2">
    <source>
        <dbReference type="EMBL" id="RXE56450.1"/>
    </source>
</evidence>
<dbReference type="Proteomes" id="UP000290932">
    <property type="component" value="Unassembled WGS sequence"/>
</dbReference>
<gene>
    <name evidence="2" type="ORF">ABH15_10250</name>
</gene>
<keyword evidence="1" id="KW-0812">Transmembrane</keyword>
<accession>A0A498H2W8</accession>
<dbReference type="EMBL" id="LHQS01000002">
    <property type="protein sequence ID" value="RXE56450.1"/>
    <property type="molecule type" value="Genomic_DNA"/>
</dbReference>
<dbReference type="RefSeq" id="WP_128694241.1">
    <property type="nucleotide sequence ID" value="NZ_LHQS01000002.1"/>
</dbReference>